<evidence type="ECO:0000256" key="8">
    <source>
        <dbReference type="ARBA" id="ARBA00022840"/>
    </source>
</evidence>
<evidence type="ECO:0000256" key="12">
    <source>
        <dbReference type="ARBA" id="ARBA00033413"/>
    </source>
</evidence>
<dbReference type="RefSeq" id="WP_311651853.1">
    <property type="nucleotide sequence ID" value="NZ_JAVRIB010000003.1"/>
</dbReference>
<reference evidence="14 15" key="1">
    <citation type="submission" date="2023-09" db="EMBL/GenBank/DDBJ databases">
        <authorList>
            <person name="Rey-Velasco X."/>
        </authorList>
    </citation>
    <scope>NUCLEOTIDE SEQUENCE [LARGE SCALE GENOMIC DNA]</scope>
    <source>
        <strain evidence="14 15">W335</strain>
    </source>
</reference>
<sequence>MNRVWIGLGSNLDDPAGQVRAGLTALAGLPDSRPGPVSDLFRSAPVGVTDQPDFCNAVAGLDTDLEPLALLEALQAIEQAAGRRRTRRWGPRTLDLDMLVYGDRRIDLPTLTVPHPRLAERAFVLVPLVSVAPDLQIPGQGAAATLAAGLGDQGVRPWAAAAS</sequence>
<dbReference type="EMBL" id="JAVRIB010000003">
    <property type="protein sequence ID" value="MDT0634107.1"/>
    <property type="molecule type" value="Genomic_DNA"/>
</dbReference>
<evidence type="ECO:0000256" key="10">
    <source>
        <dbReference type="ARBA" id="ARBA00029409"/>
    </source>
</evidence>
<keyword evidence="8" id="KW-0067">ATP-binding</keyword>
<dbReference type="InterPro" id="IPR000550">
    <property type="entry name" value="Hppk"/>
</dbReference>
<protein>
    <recommendedName>
        <fullName evidence="4">2-amino-4-hydroxy-6-hydroxymethyldihydropteridine pyrophosphokinase</fullName>
        <ecNumber evidence="3">2.7.6.3</ecNumber>
    </recommendedName>
    <alternativeName>
        <fullName evidence="11">6-hydroxymethyl-7,8-dihydropterin pyrophosphokinase</fullName>
    </alternativeName>
    <alternativeName>
        <fullName evidence="12">7,8-dihydro-6-hydroxymethylpterin-pyrophosphokinase</fullName>
    </alternativeName>
</protein>
<evidence type="ECO:0000256" key="11">
    <source>
        <dbReference type="ARBA" id="ARBA00029766"/>
    </source>
</evidence>
<dbReference type="InterPro" id="IPR035907">
    <property type="entry name" value="Hppk_sf"/>
</dbReference>
<dbReference type="GO" id="GO:0003848">
    <property type="term" value="F:2-amino-4-hydroxy-6-hydroxymethyldihydropteridine diphosphokinase activity"/>
    <property type="evidence" value="ECO:0007669"/>
    <property type="project" value="UniProtKB-EC"/>
</dbReference>
<feature type="domain" description="7,8-dihydro-6-hydroxymethylpterin-pyrophosphokinase" evidence="13">
    <location>
        <begin position="88"/>
        <end position="99"/>
    </location>
</feature>
<evidence type="ECO:0000256" key="7">
    <source>
        <dbReference type="ARBA" id="ARBA00022777"/>
    </source>
</evidence>
<comment type="pathway">
    <text evidence="1">Cofactor biosynthesis; tetrahydrofolate biosynthesis; 2-amino-4-hydroxy-6-hydroxymethyl-7,8-dihydropteridine diphosphate from 7,8-dihydroneopterin triphosphate: step 4/4.</text>
</comment>
<dbReference type="PANTHER" id="PTHR43071">
    <property type="entry name" value="2-AMINO-4-HYDROXY-6-HYDROXYMETHYLDIHYDROPTERIDINE PYROPHOSPHOKINASE"/>
    <property type="match status" value="1"/>
</dbReference>
<dbReference type="SUPFAM" id="SSF55083">
    <property type="entry name" value="6-hydroxymethyl-7,8-dihydropterin pyrophosphokinase, HPPK"/>
    <property type="match status" value="1"/>
</dbReference>
<keyword evidence="9" id="KW-0289">Folate biosynthesis</keyword>
<gene>
    <name evidence="14" type="primary">folK</name>
    <name evidence="14" type="ORF">RM532_03970</name>
</gene>
<dbReference type="Proteomes" id="UP001251857">
    <property type="component" value="Unassembled WGS sequence"/>
</dbReference>
<evidence type="ECO:0000313" key="14">
    <source>
        <dbReference type="EMBL" id="MDT0634107.1"/>
    </source>
</evidence>
<comment type="function">
    <text evidence="10">Catalyzes the transfer of pyrophosphate from adenosine triphosphate (ATP) to 6-hydroxymethyl-7,8-dihydropterin, an enzymatic step in folate biosynthesis pathway.</text>
</comment>
<dbReference type="Gene3D" id="3.30.70.560">
    <property type="entry name" value="7,8-Dihydro-6-hydroxymethylpterin-pyrophosphokinase HPPK"/>
    <property type="match status" value="1"/>
</dbReference>
<dbReference type="PROSITE" id="PS00794">
    <property type="entry name" value="HPPK"/>
    <property type="match status" value="1"/>
</dbReference>
<organism evidence="14 15">
    <name type="scientific">Spectribacter hydrogenoxidans</name>
    <dbReference type="NCBI Taxonomy" id="3075608"/>
    <lineage>
        <taxon>Bacteria</taxon>
        <taxon>Pseudomonadati</taxon>
        <taxon>Pseudomonadota</taxon>
        <taxon>Gammaproteobacteria</taxon>
        <taxon>Salinisphaerales</taxon>
        <taxon>Salinisphaeraceae</taxon>
        <taxon>Spectribacter</taxon>
    </lineage>
</organism>
<keyword evidence="6" id="KW-0547">Nucleotide-binding</keyword>
<evidence type="ECO:0000256" key="5">
    <source>
        <dbReference type="ARBA" id="ARBA00022679"/>
    </source>
</evidence>
<dbReference type="EC" id="2.7.6.3" evidence="3"/>
<dbReference type="PANTHER" id="PTHR43071:SF1">
    <property type="entry name" value="2-AMINO-4-HYDROXY-6-HYDROXYMETHYLDIHYDROPTERIDINE PYROPHOSPHOKINASE"/>
    <property type="match status" value="1"/>
</dbReference>
<evidence type="ECO:0000256" key="6">
    <source>
        <dbReference type="ARBA" id="ARBA00022741"/>
    </source>
</evidence>
<evidence type="ECO:0000256" key="1">
    <source>
        <dbReference type="ARBA" id="ARBA00005051"/>
    </source>
</evidence>
<evidence type="ECO:0000259" key="13">
    <source>
        <dbReference type="PROSITE" id="PS00794"/>
    </source>
</evidence>
<accession>A0ABU3BXR7</accession>
<evidence type="ECO:0000256" key="4">
    <source>
        <dbReference type="ARBA" id="ARBA00016218"/>
    </source>
</evidence>
<proteinExistence type="inferred from homology"/>
<comment type="caution">
    <text evidence="14">The sequence shown here is derived from an EMBL/GenBank/DDBJ whole genome shotgun (WGS) entry which is preliminary data.</text>
</comment>
<evidence type="ECO:0000256" key="9">
    <source>
        <dbReference type="ARBA" id="ARBA00022909"/>
    </source>
</evidence>
<evidence type="ECO:0000313" key="15">
    <source>
        <dbReference type="Proteomes" id="UP001251857"/>
    </source>
</evidence>
<dbReference type="NCBIfam" id="TIGR01498">
    <property type="entry name" value="folK"/>
    <property type="match status" value="1"/>
</dbReference>
<evidence type="ECO:0000256" key="3">
    <source>
        <dbReference type="ARBA" id="ARBA00013253"/>
    </source>
</evidence>
<evidence type="ECO:0000256" key="2">
    <source>
        <dbReference type="ARBA" id="ARBA00005810"/>
    </source>
</evidence>
<name>A0ABU3BXR7_9GAMM</name>
<comment type="similarity">
    <text evidence="2">Belongs to the HPPK family.</text>
</comment>
<dbReference type="CDD" id="cd00483">
    <property type="entry name" value="HPPK"/>
    <property type="match status" value="1"/>
</dbReference>
<keyword evidence="15" id="KW-1185">Reference proteome</keyword>
<dbReference type="Pfam" id="PF01288">
    <property type="entry name" value="HPPK"/>
    <property type="match status" value="1"/>
</dbReference>
<keyword evidence="7" id="KW-0418">Kinase</keyword>
<keyword evidence="5 14" id="KW-0808">Transferase</keyword>